<reference evidence="2" key="2">
    <citation type="submission" date="2025-08" db="UniProtKB">
        <authorList>
            <consortium name="RefSeq"/>
        </authorList>
    </citation>
    <scope>IDENTIFICATION</scope>
    <source>
        <tissue evidence="2">Leaf</tissue>
    </source>
</reference>
<keyword evidence="1" id="KW-1185">Reference proteome</keyword>
<gene>
    <name evidence="2" type="primary">LOC142175125</name>
</gene>
<dbReference type="Proteomes" id="UP000790787">
    <property type="component" value="Chromosome 21"/>
</dbReference>
<sequence>MGSPDGTTSLTMGNSSPIIDHHHPLYLYPFDAPGSLSVGIELIGMENYTIWSRAIKVALLGRKKLGFIDGFIVRADYSGDLAKYWERCNAIVLSWLMGNVHQNLLAGILFRSSTALVWKDLEEYFDKVNNSRAYYLHREIATLTQGLLSISEYFSRMKDLWDEYDSLVPPSCDCAKSRDSLVNFERQRLYQFLMGLNDSYGHARNQILMMKPMPNINQVYAMLMQDESQKQLAGGTYILMDKVDPTTLLAAKNGGQNQEKKPIL</sequence>
<dbReference type="RefSeq" id="XP_075097798.1">
    <property type="nucleotide sequence ID" value="XM_075241697.1"/>
</dbReference>
<proteinExistence type="predicted"/>
<reference evidence="1" key="1">
    <citation type="journal article" date="2014" name="Nat. Commun.">
        <title>The tobacco genome sequence and its comparison with those of tomato and potato.</title>
        <authorList>
            <person name="Sierro N."/>
            <person name="Battey J.N."/>
            <person name="Ouadi S."/>
            <person name="Bakaher N."/>
            <person name="Bovet L."/>
            <person name="Willig A."/>
            <person name="Goepfert S."/>
            <person name="Peitsch M.C."/>
            <person name="Ivanov N.V."/>
        </authorList>
    </citation>
    <scope>NUCLEOTIDE SEQUENCE [LARGE SCALE GENOMIC DNA]</scope>
</reference>
<accession>A0AC58TKP5</accession>
<protein>
    <submittedName>
        <fullName evidence="2">Uncharacterized protein LOC142175125</fullName>
    </submittedName>
</protein>
<organism evidence="1 2">
    <name type="scientific">Nicotiana tabacum</name>
    <name type="common">Common tobacco</name>
    <dbReference type="NCBI Taxonomy" id="4097"/>
    <lineage>
        <taxon>Eukaryota</taxon>
        <taxon>Viridiplantae</taxon>
        <taxon>Streptophyta</taxon>
        <taxon>Embryophyta</taxon>
        <taxon>Tracheophyta</taxon>
        <taxon>Spermatophyta</taxon>
        <taxon>Magnoliopsida</taxon>
        <taxon>eudicotyledons</taxon>
        <taxon>Gunneridae</taxon>
        <taxon>Pentapetalae</taxon>
        <taxon>asterids</taxon>
        <taxon>lamiids</taxon>
        <taxon>Solanales</taxon>
        <taxon>Solanaceae</taxon>
        <taxon>Nicotianoideae</taxon>
        <taxon>Nicotianeae</taxon>
        <taxon>Nicotiana</taxon>
    </lineage>
</organism>
<evidence type="ECO:0000313" key="1">
    <source>
        <dbReference type="Proteomes" id="UP000790787"/>
    </source>
</evidence>
<evidence type="ECO:0000313" key="2">
    <source>
        <dbReference type="RefSeq" id="XP_075097798.1"/>
    </source>
</evidence>
<name>A0AC58TKP5_TOBAC</name>